<protein>
    <recommendedName>
        <fullName evidence="4">DUF4148 domain-containing protein</fullName>
    </recommendedName>
</protein>
<evidence type="ECO:0008006" key="4">
    <source>
        <dbReference type="Google" id="ProtNLM"/>
    </source>
</evidence>
<evidence type="ECO:0000256" key="1">
    <source>
        <dbReference type="SAM" id="SignalP"/>
    </source>
</evidence>
<dbReference type="AlphaFoldDB" id="A0A1H1KDV3"/>
<feature type="chain" id="PRO_5011558405" description="DUF4148 domain-containing protein" evidence="1">
    <location>
        <begin position="24"/>
        <end position="104"/>
    </location>
</feature>
<dbReference type="EMBL" id="FNKX01000003">
    <property type="protein sequence ID" value="SDR60511.1"/>
    <property type="molecule type" value="Genomic_DNA"/>
</dbReference>
<gene>
    <name evidence="2" type="ORF">SAMN05445850_7360</name>
</gene>
<name>A0A1H1KDV3_9BURK</name>
<evidence type="ECO:0000313" key="2">
    <source>
        <dbReference type="EMBL" id="SDR60511.1"/>
    </source>
</evidence>
<keyword evidence="1" id="KW-0732">Signal</keyword>
<proteinExistence type="predicted"/>
<sequence length="104" mass="10677">MAKAFMPVLTVVSVIALPTGTSAQGNGPLTRELVHEEVIRLQLAGSDHPNGDAHYPANIHAALASVAAQQQAFSGHGGVKLGSAVSGVPAMAQLASYRSIYNES</sequence>
<dbReference type="Proteomes" id="UP000199365">
    <property type="component" value="Unassembled WGS sequence"/>
</dbReference>
<feature type="signal peptide" evidence="1">
    <location>
        <begin position="1"/>
        <end position="23"/>
    </location>
</feature>
<dbReference type="Pfam" id="PF13663">
    <property type="entry name" value="DUF4148"/>
    <property type="match status" value="1"/>
</dbReference>
<dbReference type="RefSeq" id="WP_143037312.1">
    <property type="nucleotide sequence ID" value="NZ_FNKX01000003.1"/>
</dbReference>
<evidence type="ECO:0000313" key="3">
    <source>
        <dbReference type="Proteomes" id="UP000199365"/>
    </source>
</evidence>
<reference evidence="3" key="1">
    <citation type="submission" date="2016-10" db="EMBL/GenBank/DDBJ databases">
        <authorList>
            <person name="Varghese N."/>
            <person name="Submissions S."/>
        </authorList>
    </citation>
    <scope>NUCLEOTIDE SEQUENCE [LARGE SCALE GENOMIC DNA]</scope>
    <source>
        <strain evidence="3">DUS833</strain>
    </source>
</reference>
<organism evidence="2 3">
    <name type="scientific">Paraburkholderia tuberum</name>
    <dbReference type="NCBI Taxonomy" id="157910"/>
    <lineage>
        <taxon>Bacteria</taxon>
        <taxon>Pseudomonadati</taxon>
        <taxon>Pseudomonadota</taxon>
        <taxon>Betaproteobacteria</taxon>
        <taxon>Burkholderiales</taxon>
        <taxon>Burkholderiaceae</taxon>
        <taxon>Paraburkholderia</taxon>
    </lineage>
</organism>
<dbReference type="InterPro" id="IPR025421">
    <property type="entry name" value="DUF4148"/>
</dbReference>
<keyword evidence="3" id="KW-1185">Reference proteome</keyword>
<accession>A0A1H1KDV3</accession>